<sequence>MATPRFEALNRLWETVRESNHDFRSTTDVFPIIEVEKVSRTLELVERGTESGSANQPPKSARALDDTEQRIVAKVEAEKKASYQLLEDRFDHFSDRLKSLDFQGQFSLIRSANASSLSDFKAEAVRGEDELHVLRDDMIVAENQLFKFKQKHNLERAAKITSPEMWAFKVSVIVFLVLIETVMNGNFLGEGSSQGLVGGIIEAFVFAVVNIGYALALGLACSKLLAHRSIVFKLGGYLTFAAYVVVAVGINLALAHYREIAEVSFEGASTAVMERLRTNPAGLADLKSWLLLGLGLLFSIVAFVDACLMTDPYPGFASTEKQRNVKRTRYRSRKDQLIENLTDIRNDHNNKVNDIIRELSNRRQDFQATIAHRARVISLFNGHQNQLEQAANSLLTIYREANRKSRTSPEPKYFGTTYNMDRLNAVPHVHEEWNDQELAVEINKHQQELTEQVKRIGEAYSVAIDRYHQLDTIFPGT</sequence>
<name>A0ACC5SYT0_ENSAD</name>
<proteinExistence type="predicted"/>
<evidence type="ECO:0000313" key="1">
    <source>
        <dbReference type="EMBL" id="MBP1874042.1"/>
    </source>
</evidence>
<evidence type="ECO:0000313" key="2">
    <source>
        <dbReference type="Proteomes" id="UP000823773"/>
    </source>
</evidence>
<gene>
    <name evidence="1" type="ORF">J2Z19_003766</name>
</gene>
<accession>A0ACC5SYT0</accession>
<comment type="caution">
    <text evidence="1">The sequence shown here is derived from an EMBL/GenBank/DDBJ whole genome shotgun (WGS) entry which is preliminary data.</text>
</comment>
<protein>
    <submittedName>
        <fullName evidence="1">Uncharacterized protein</fullName>
    </submittedName>
</protein>
<keyword evidence="2" id="KW-1185">Reference proteome</keyword>
<reference evidence="1" key="1">
    <citation type="submission" date="2021-03" db="EMBL/GenBank/DDBJ databases">
        <title>Genomic Encyclopedia of Type Strains, Phase IV (KMG-IV): sequencing the most valuable type-strain genomes for metagenomic binning, comparative biology and taxonomic classification.</title>
        <authorList>
            <person name="Goeker M."/>
        </authorList>
    </citation>
    <scope>NUCLEOTIDE SEQUENCE</scope>
    <source>
        <strain evidence="1">DSM 18131</strain>
    </source>
</reference>
<dbReference type="EMBL" id="JAGGJR010000006">
    <property type="protein sequence ID" value="MBP1874042.1"/>
    <property type="molecule type" value="Genomic_DNA"/>
</dbReference>
<organism evidence="1 2">
    <name type="scientific">Ensifer adhaerens</name>
    <name type="common">Sinorhizobium morelense</name>
    <dbReference type="NCBI Taxonomy" id="106592"/>
    <lineage>
        <taxon>Bacteria</taxon>
        <taxon>Pseudomonadati</taxon>
        <taxon>Pseudomonadota</taxon>
        <taxon>Alphaproteobacteria</taxon>
        <taxon>Hyphomicrobiales</taxon>
        <taxon>Rhizobiaceae</taxon>
        <taxon>Sinorhizobium/Ensifer group</taxon>
        <taxon>Ensifer</taxon>
    </lineage>
</organism>
<dbReference type="Proteomes" id="UP000823773">
    <property type="component" value="Unassembled WGS sequence"/>
</dbReference>